<dbReference type="InterPro" id="IPR015963">
    <property type="entry name" value="Uridylate_kinase_bac"/>
</dbReference>
<dbReference type="GO" id="GO:0005737">
    <property type="term" value="C:cytoplasm"/>
    <property type="evidence" value="ECO:0007669"/>
    <property type="project" value="UniProtKB-SubCell"/>
</dbReference>
<organism evidence="13 14">
    <name type="scientific">Chlamydia pecorum (strain ATCC VR-628 / DSM 29919 / E58)</name>
    <name type="common">Chlamydophila pecorum</name>
    <dbReference type="NCBI Taxonomy" id="331635"/>
    <lineage>
        <taxon>Bacteria</taxon>
        <taxon>Pseudomonadati</taxon>
        <taxon>Chlamydiota</taxon>
        <taxon>Chlamydiia</taxon>
        <taxon>Chlamydiales</taxon>
        <taxon>Chlamydiaceae</taxon>
        <taxon>Chlamydia/Chlamydophila group</taxon>
        <taxon>Chlamydia</taxon>
    </lineage>
</organism>
<keyword evidence="7 11" id="KW-0418">Kinase</keyword>
<accession>A0AA34RD04</accession>
<evidence type="ECO:0000256" key="6">
    <source>
        <dbReference type="ARBA" id="ARBA00022741"/>
    </source>
</evidence>
<dbReference type="Gene3D" id="3.40.1160.10">
    <property type="entry name" value="Acetylglutamate kinase-like"/>
    <property type="match status" value="1"/>
</dbReference>
<dbReference type="Pfam" id="PF00696">
    <property type="entry name" value="AA_kinase"/>
    <property type="match status" value="1"/>
</dbReference>
<comment type="pathway">
    <text evidence="2 11">Pyrimidine metabolism; CTP biosynthesis via de novo pathway; UDP from UMP (UMPK route): step 1/1.</text>
</comment>
<proteinExistence type="inferred from homology"/>
<dbReference type="SUPFAM" id="SSF53633">
    <property type="entry name" value="Carbamate kinase-like"/>
    <property type="match status" value="1"/>
</dbReference>
<keyword evidence="14" id="KW-1185">Reference proteome</keyword>
<dbReference type="InterPro" id="IPR011817">
    <property type="entry name" value="Uridylate_kinase"/>
</dbReference>
<dbReference type="AlphaFoldDB" id="A0AA34RD04"/>
<name>A0AA34RD04_CHLPE</name>
<evidence type="ECO:0000256" key="1">
    <source>
        <dbReference type="ARBA" id="ARBA00004496"/>
    </source>
</evidence>
<evidence type="ECO:0000256" key="5">
    <source>
        <dbReference type="ARBA" id="ARBA00022679"/>
    </source>
</evidence>
<sequence length="247" mass="26970">MSKRIKRVLFKISGEALSKDTNTRIDEVHLSRLVSDIRAVRNCDIEVALVIGGGNILRGFEKHRELQINRVSADQMGMLATLINGMAVADALKAEDIPCLLTSTISCPQLADLYTPQKSIEALHQGKILICTTGAGSPYLTTDTGAALRACELNVDILIKATMHVDGVYDKDPQLFPDAVKYDFISYGDFLAQQLGVMDASAISLCKNAHIPIRVFNFVQYSLERAVFDPTIGTLIGEEEVSNVDIA</sequence>
<dbReference type="InterPro" id="IPR001048">
    <property type="entry name" value="Asp/Glu/Uridylate_kinase"/>
</dbReference>
<feature type="binding site" evidence="11">
    <location>
        <begin position="135"/>
        <end position="142"/>
    </location>
    <ligand>
        <name>UMP</name>
        <dbReference type="ChEBI" id="CHEBI:57865"/>
    </ligand>
</feature>
<evidence type="ECO:0000313" key="14">
    <source>
        <dbReference type="Proteomes" id="UP000008305"/>
    </source>
</evidence>
<comment type="function">
    <text evidence="11">Catalyzes the reversible phosphorylation of UMP to UDP.</text>
</comment>
<comment type="subcellular location">
    <subcellularLocation>
        <location evidence="1 11">Cytoplasm</location>
    </subcellularLocation>
</comment>
<dbReference type="GO" id="GO:0005524">
    <property type="term" value="F:ATP binding"/>
    <property type="evidence" value="ECO:0007669"/>
    <property type="project" value="UniProtKB-KW"/>
</dbReference>
<dbReference type="HAMAP" id="MF_01220_B">
    <property type="entry name" value="PyrH_B"/>
    <property type="match status" value="1"/>
</dbReference>
<evidence type="ECO:0000313" key="13">
    <source>
        <dbReference type="EMBL" id="AEB41350.1"/>
    </source>
</evidence>
<evidence type="ECO:0000256" key="4">
    <source>
        <dbReference type="ARBA" id="ARBA00022490"/>
    </source>
</evidence>
<protein>
    <recommendedName>
        <fullName evidence="11">Uridylate kinase</fullName>
        <shortName evidence="11">UK</shortName>
        <ecNumber evidence="11">2.7.4.22</ecNumber>
    </recommendedName>
    <alternativeName>
        <fullName evidence="11">Uridine monophosphate kinase</fullName>
        <shortName evidence="11">UMP kinase</shortName>
        <shortName evidence="11">UMPK</shortName>
    </alternativeName>
</protein>
<dbReference type="EMBL" id="CP002608">
    <property type="protein sequence ID" value="AEB41350.1"/>
    <property type="molecule type" value="Genomic_DNA"/>
</dbReference>
<dbReference type="PANTHER" id="PTHR42833:SF4">
    <property type="entry name" value="URIDYLATE KINASE PUMPKIN, CHLOROPLASTIC"/>
    <property type="match status" value="1"/>
</dbReference>
<comment type="activity regulation">
    <text evidence="11">Inhibited by UTP.</text>
</comment>
<keyword evidence="4 11" id="KW-0963">Cytoplasm</keyword>
<dbReference type="GO" id="GO:0044210">
    <property type="term" value="P:'de novo' CTP biosynthetic process"/>
    <property type="evidence" value="ECO:0007669"/>
    <property type="project" value="UniProtKB-UniRule"/>
</dbReference>
<evidence type="ECO:0000256" key="11">
    <source>
        <dbReference type="HAMAP-Rule" id="MF_01220"/>
    </source>
</evidence>
<dbReference type="EC" id="2.7.4.22" evidence="11"/>
<feature type="domain" description="Aspartate/glutamate/uridylate kinase" evidence="12">
    <location>
        <begin position="6"/>
        <end position="217"/>
    </location>
</feature>
<dbReference type="RefSeq" id="WP_013712428.1">
    <property type="nucleotide sequence ID" value="NC_015408.1"/>
</dbReference>
<dbReference type="FunFam" id="3.40.1160.10:FF:000001">
    <property type="entry name" value="Uridylate kinase"/>
    <property type="match status" value="1"/>
</dbReference>
<dbReference type="CDD" id="cd04254">
    <property type="entry name" value="AAK_UMPK-PyrH-Ec"/>
    <property type="match status" value="1"/>
</dbReference>
<dbReference type="NCBIfam" id="TIGR02075">
    <property type="entry name" value="pyrH_bact"/>
    <property type="match status" value="1"/>
</dbReference>
<dbReference type="GO" id="GO:0033862">
    <property type="term" value="F:UMP kinase activity"/>
    <property type="evidence" value="ECO:0007669"/>
    <property type="project" value="UniProtKB-EC"/>
</dbReference>
<keyword evidence="6 11" id="KW-0547">Nucleotide-binding</keyword>
<feature type="binding site" evidence="11">
    <location>
        <position position="54"/>
    </location>
    <ligand>
        <name>ATP</name>
        <dbReference type="ChEBI" id="CHEBI:30616"/>
    </ligand>
</feature>
<evidence type="ECO:0000256" key="10">
    <source>
        <dbReference type="ARBA" id="ARBA00047767"/>
    </source>
</evidence>
<feature type="binding site" evidence="11">
    <location>
        <position position="58"/>
    </location>
    <ligand>
        <name>ATP</name>
        <dbReference type="ChEBI" id="CHEBI:30616"/>
    </ligand>
</feature>
<feature type="binding site" evidence="11">
    <location>
        <position position="169"/>
    </location>
    <ligand>
        <name>ATP</name>
        <dbReference type="ChEBI" id="CHEBI:30616"/>
    </ligand>
</feature>
<evidence type="ECO:0000259" key="12">
    <source>
        <dbReference type="Pfam" id="PF00696"/>
    </source>
</evidence>
<dbReference type="InterPro" id="IPR036393">
    <property type="entry name" value="AceGlu_kinase-like_sf"/>
</dbReference>
<comment type="catalytic activity">
    <reaction evidence="10 11">
        <text>UMP + ATP = UDP + ADP</text>
        <dbReference type="Rhea" id="RHEA:24400"/>
        <dbReference type="ChEBI" id="CHEBI:30616"/>
        <dbReference type="ChEBI" id="CHEBI:57865"/>
        <dbReference type="ChEBI" id="CHEBI:58223"/>
        <dbReference type="ChEBI" id="CHEBI:456216"/>
        <dbReference type="EC" id="2.7.4.22"/>
    </reaction>
</comment>
<reference evidence="13 14" key="1">
    <citation type="journal article" date="2011" name="J. Bacteriol.">
        <title>Genome sequence of the obligate intracellular animal pathogen Chlamydia pecorum E58.</title>
        <authorList>
            <person name="Mojica S."/>
            <person name="Huot Creasy H."/>
            <person name="Daugherty S."/>
            <person name="Read T.D."/>
            <person name="Kim T."/>
            <person name="Kaltenboeck B."/>
            <person name="Bavoil P."/>
            <person name="Myers G.S."/>
        </authorList>
    </citation>
    <scope>NUCLEOTIDE SEQUENCE [LARGE SCALE GENOMIC DNA]</scope>
    <source>
        <strain evidence="13 14">E58</strain>
    </source>
</reference>
<keyword evidence="5 11" id="KW-0808">Transferase</keyword>
<evidence type="ECO:0000256" key="7">
    <source>
        <dbReference type="ARBA" id="ARBA00022777"/>
    </source>
</evidence>
<evidence type="ECO:0000256" key="2">
    <source>
        <dbReference type="ARBA" id="ARBA00004791"/>
    </source>
</evidence>
<feature type="binding site" evidence="11">
    <location>
        <position position="172"/>
    </location>
    <ligand>
        <name>ATP</name>
        <dbReference type="ChEBI" id="CHEBI:30616"/>
    </ligand>
</feature>
<comment type="similarity">
    <text evidence="3 11">Belongs to the UMP kinase family.</text>
</comment>
<dbReference type="PANTHER" id="PTHR42833">
    <property type="entry name" value="URIDYLATE KINASE"/>
    <property type="match status" value="1"/>
</dbReference>
<evidence type="ECO:0000256" key="8">
    <source>
        <dbReference type="ARBA" id="ARBA00022840"/>
    </source>
</evidence>
<keyword evidence="8 11" id="KW-0067">ATP-binding</keyword>
<dbReference type="Proteomes" id="UP000008305">
    <property type="component" value="Chromosome"/>
</dbReference>
<dbReference type="GO" id="GO:0006225">
    <property type="term" value="P:UDP biosynthetic process"/>
    <property type="evidence" value="ECO:0007669"/>
    <property type="project" value="TreeGrafter"/>
</dbReference>
<gene>
    <name evidence="11 13" type="primary">pyrH</name>
    <name evidence="13" type="ordered locus">G5S_0349</name>
</gene>
<evidence type="ECO:0000256" key="9">
    <source>
        <dbReference type="ARBA" id="ARBA00022975"/>
    </source>
</evidence>
<feature type="binding site" evidence="11">
    <location>
        <begin position="11"/>
        <end position="14"/>
    </location>
    <ligand>
        <name>ATP</name>
        <dbReference type="ChEBI" id="CHEBI:30616"/>
    </ligand>
</feature>
<comment type="subunit">
    <text evidence="11">Homohexamer.</text>
</comment>
<evidence type="ECO:0000256" key="3">
    <source>
        <dbReference type="ARBA" id="ARBA00007614"/>
    </source>
</evidence>
<feature type="binding site" evidence="11">
    <location>
        <position position="162"/>
    </location>
    <ligand>
        <name>ATP</name>
        <dbReference type="ChEBI" id="CHEBI:30616"/>
    </ligand>
</feature>
<keyword evidence="9 11" id="KW-0665">Pyrimidine biosynthesis</keyword>
<dbReference type="KEGG" id="cpm:G5S_0349"/>
<comment type="caution">
    <text evidence="11">Lacks conserved residue(s) required for the propagation of feature annotation.</text>
</comment>
<dbReference type="PIRSF" id="PIRSF005650">
    <property type="entry name" value="Uridylate_kin"/>
    <property type="match status" value="1"/>
</dbReference>
<feature type="binding site" evidence="11">
    <location>
        <position position="74"/>
    </location>
    <ligand>
        <name>UMP</name>
        <dbReference type="ChEBI" id="CHEBI:57865"/>
    </ligand>
</feature>
<feature type="binding site" evidence="11">
    <location>
        <position position="53"/>
    </location>
    <ligand>
        <name>UMP</name>
        <dbReference type="ChEBI" id="CHEBI:57865"/>
    </ligand>
</feature>